<reference evidence="1 2" key="1">
    <citation type="journal article" date="2019" name="Int. J. Syst. Evol. Microbiol.">
        <title>The Global Catalogue of Microorganisms (GCM) 10K type strain sequencing project: providing services to taxonomists for standard genome sequencing and annotation.</title>
        <authorList>
            <consortium name="The Broad Institute Genomics Platform"/>
            <consortium name="The Broad Institute Genome Sequencing Center for Infectious Disease"/>
            <person name="Wu L."/>
            <person name="Ma J."/>
        </authorList>
    </citation>
    <scope>NUCLEOTIDE SEQUENCE [LARGE SCALE GENOMIC DNA]</scope>
    <source>
        <strain evidence="1 2">JCM 14942</strain>
    </source>
</reference>
<gene>
    <name evidence="1" type="ORF">GCM10009788_39540</name>
</gene>
<dbReference type="SUPFAM" id="SSF54862">
    <property type="entry name" value="4Fe-4S ferredoxins"/>
    <property type="match status" value="1"/>
</dbReference>
<evidence type="ECO:0000313" key="1">
    <source>
        <dbReference type="EMBL" id="GAA1532515.1"/>
    </source>
</evidence>
<organism evidence="1 2">
    <name type="scientific">Nocardioides humi</name>
    <dbReference type="NCBI Taxonomy" id="449461"/>
    <lineage>
        <taxon>Bacteria</taxon>
        <taxon>Bacillati</taxon>
        <taxon>Actinomycetota</taxon>
        <taxon>Actinomycetes</taxon>
        <taxon>Propionibacteriales</taxon>
        <taxon>Nocardioidaceae</taxon>
        <taxon>Nocardioides</taxon>
    </lineage>
</organism>
<sequence>MTDRTATVVKVDQYTCEGTGFCVRSMASVFSFDDDGVAVADQEAAALADHDELVEVESMCPTTAIEVVG</sequence>
<evidence type="ECO:0008006" key="3">
    <source>
        <dbReference type="Google" id="ProtNLM"/>
    </source>
</evidence>
<protein>
    <recommendedName>
        <fullName evidence="3">Ferredoxin</fullName>
    </recommendedName>
</protein>
<comment type="caution">
    <text evidence="1">The sequence shown here is derived from an EMBL/GenBank/DDBJ whole genome shotgun (WGS) entry which is preliminary data.</text>
</comment>
<dbReference type="RefSeq" id="WP_141004235.1">
    <property type="nucleotide sequence ID" value="NZ_BAAAOR010000029.1"/>
</dbReference>
<evidence type="ECO:0000313" key="2">
    <source>
        <dbReference type="Proteomes" id="UP001500842"/>
    </source>
</evidence>
<keyword evidence="2" id="KW-1185">Reference proteome</keyword>
<dbReference type="EMBL" id="BAAAOR010000029">
    <property type="protein sequence ID" value="GAA1532515.1"/>
    <property type="molecule type" value="Genomic_DNA"/>
</dbReference>
<dbReference type="Gene3D" id="3.30.70.20">
    <property type="match status" value="1"/>
</dbReference>
<name>A0ABN2B413_9ACTN</name>
<dbReference type="Pfam" id="PF13459">
    <property type="entry name" value="Fer4_15"/>
    <property type="match status" value="1"/>
</dbReference>
<dbReference type="Proteomes" id="UP001500842">
    <property type="component" value="Unassembled WGS sequence"/>
</dbReference>
<proteinExistence type="predicted"/>
<accession>A0ABN2B413</accession>